<dbReference type="CDD" id="cd02440">
    <property type="entry name" value="AdoMet_MTases"/>
    <property type="match status" value="1"/>
</dbReference>
<gene>
    <name evidence="2" type="primary">ubiE_2</name>
    <name evidence="2" type="ORF">NCTC10684_01321</name>
</gene>
<proteinExistence type="predicted"/>
<dbReference type="Gene3D" id="3.40.50.150">
    <property type="entry name" value="Vaccinia Virus protein VP39"/>
    <property type="match status" value="1"/>
</dbReference>
<dbReference type="GO" id="GO:0008757">
    <property type="term" value="F:S-adenosylmethionine-dependent methyltransferase activity"/>
    <property type="evidence" value="ECO:0007669"/>
    <property type="project" value="InterPro"/>
</dbReference>
<reference evidence="2 3" key="1">
    <citation type="submission" date="2018-06" db="EMBL/GenBank/DDBJ databases">
        <authorList>
            <consortium name="Pathogen Informatics"/>
            <person name="Doyle S."/>
        </authorList>
    </citation>
    <scope>NUCLEOTIDE SEQUENCE [LARGE SCALE GENOMIC DNA]</scope>
    <source>
        <strain evidence="2 3">NCTC10684</strain>
    </source>
</reference>
<dbReference type="EMBL" id="UFSM01000001">
    <property type="protein sequence ID" value="SUU88114.1"/>
    <property type="molecule type" value="Genomic_DNA"/>
</dbReference>
<accession>A0A380WIW4</accession>
<keyword evidence="2" id="KW-0808">Transferase</keyword>
<dbReference type="GO" id="GO:0043770">
    <property type="term" value="F:demethylmenaquinone methyltransferase activity"/>
    <property type="evidence" value="ECO:0007669"/>
    <property type="project" value="UniProtKB-EC"/>
</dbReference>
<dbReference type="EC" id="2.1.1.163" evidence="2"/>
<dbReference type="PANTHER" id="PTHR42912:SF93">
    <property type="entry name" value="N6-ADENOSINE-METHYLTRANSFERASE TMT1A"/>
    <property type="match status" value="1"/>
</dbReference>
<name>A0A380WIW4_AMIAI</name>
<dbReference type="InterPro" id="IPR050508">
    <property type="entry name" value="Methyltransf_Superfamily"/>
</dbReference>
<dbReference type="RefSeq" id="WP_115730500.1">
    <property type="nucleotide sequence ID" value="NZ_BAAAVY010000010.1"/>
</dbReference>
<protein>
    <submittedName>
        <fullName evidence="2">Demethylmenaquinone methyltransferase</fullName>
        <ecNumber evidence="2">2.1.1.163</ecNumber>
    </submittedName>
</protein>
<dbReference type="GO" id="GO:0032259">
    <property type="term" value="P:methylation"/>
    <property type="evidence" value="ECO:0007669"/>
    <property type="project" value="UniProtKB-KW"/>
</dbReference>
<dbReference type="OrthoDB" id="9795634at2"/>
<dbReference type="Proteomes" id="UP000254701">
    <property type="component" value="Unassembled WGS sequence"/>
</dbReference>
<evidence type="ECO:0000313" key="3">
    <source>
        <dbReference type="Proteomes" id="UP000254701"/>
    </source>
</evidence>
<dbReference type="SUPFAM" id="SSF53335">
    <property type="entry name" value="S-adenosyl-L-methionine-dependent methyltransferases"/>
    <property type="match status" value="1"/>
</dbReference>
<keyword evidence="2" id="KW-0489">Methyltransferase</keyword>
<evidence type="ECO:0000313" key="2">
    <source>
        <dbReference type="EMBL" id="SUU88114.1"/>
    </source>
</evidence>
<dbReference type="InterPro" id="IPR029063">
    <property type="entry name" value="SAM-dependent_MTases_sf"/>
</dbReference>
<feature type="domain" description="Methyltransferase type 11" evidence="1">
    <location>
        <begin position="44"/>
        <end position="138"/>
    </location>
</feature>
<organism evidence="2 3">
    <name type="scientific">Aminobacter aminovorans</name>
    <name type="common">Chelatobacter heintzii</name>
    <dbReference type="NCBI Taxonomy" id="83263"/>
    <lineage>
        <taxon>Bacteria</taxon>
        <taxon>Pseudomonadati</taxon>
        <taxon>Pseudomonadota</taxon>
        <taxon>Alphaproteobacteria</taxon>
        <taxon>Hyphomicrobiales</taxon>
        <taxon>Phyllobacteriaceae</taxon>
        <taxon>Aminobacter</taxon>
    </lineage>
</organism>
<dbReference type="AlphaFoldDB" id="A0A380WIW4"/>
<dbReference type="PANTHER" id="PTHR42912">
    <property type="entry name" value="METHYLTRANSFERASE"/>
    <property type="match status" value="1"/>
</dbReference>
<dbReference type="Pfam" id="PF08241">
    <property type="entry name" value="Methyltransf_11"/>
    <property type="match status" value="1"/>
</dbReference>
<evidence type="ECO:0000259" key="1">
    <source>
        <dbReference type="Pfam" id="PF08241"/>
    </source>
</evidence>
<sequence>MSGSAAFDAWSAGNSYEHYMGRWSRLVATKFVAWLAPPAQAAWLEIGCGTGALTAAVLSGASPRSIVSIDPSVDFIAHVRKAIGDGRARFEVADALKLPAEPVSIDVVTSGLVLNFVPDRPAALAEMQRVLKPGGLLSFYVWDYPGGGIGFIRQFWQAAITIDPAAAELGEGKRFPFCTREGLMALCRDAGLRDIAIASMEIETRFADFEAFWQPFTLGAGPAPGYCMSLNDYQRAKLKARLAERLGSTGPIDLVARAWMVKAKTPG</sequence>
<dbReference type="InterPro" id="IPR013216">
    <property type="entry name" value="Methyltransf_11"/>
</dbReference>